<gene>
    <name evidence="2" type="ORF">GQ602_002978</name>
</gene>
<dbReference type="Proteomes" id="UP000562929">
    <property type="component" value="Unassembled WGS sequence"/>
</dbReference>
<protein>
    <submittedName>
        <fullName evidence="2">Uncharacterized protein</fullName>
    </submittedName>
</protein>
<dbReference type="EMBL" id="JAACLJ010000003">
    <property type="protein sequence ID" value="KAF4589089.1"/>
    <property type="molecule type" value="Genomic_DNA"/>
</dbReference>
<sequence>MKPSTSAAPNAAVATLAPLAPSQGLGSLRLLMAACAPALKAVRAPALTRGCGVPLMDAVYPRHGDGSMLAGDERRGPLIGLGVKSGGVVHLRRCHPGCFRGEAELEHEEEEEEDEEHSRDGADRLRRKVCCGDDGDDDGVPRRVDRGCGPWLPVRERAVRAGAGGRADGGDDLSGDLGDTRTASLSLSEAEAWIDDVDEAAVKAMDDDLLSDDDAPDGRTREDSSSDAAQAPTSDRDGTDAPAPSYPVPSSATGTDPQQERSHGRGHLQTDEADDA</sequence>
<feature type="region of interest" description="Disordered" evidence="1">
    <location>
        <begin position="204"/>
        <end position="276"/>
    </location>
</feature>
<name>A0A8H4Q7R0_9HYPO</name>
<accession>A0A8H4Q7R0</accession>
<reference evidence="2 3" key="1">
    <citation type="journal article" date="2020" name="G3 (Bethesda)">
        <title>Genetic Underpinnings of Host Manipulation by Ophiocordyceps as Revealed by Comparative Transcriptomics.</title>
        <authorList>
            <person name="Will I."/>
            <person name="Das B."/>
            <person name="Trinh T."/>
            <person name="Brachmann A."/>
            <person name="Ohm R.A."/>
            <person name="de Bekker C."/>
        </authorList>
    </citation>
    <scope>NUCLEOTIDE SEQUENCE [LARGE SCALE GENOMIC DNA]</scope>
    <source>
        <strain evidence="2 3">EC05</strain>
    </source>
</reference>
<dbReference type="AlphaFoldDB" id="A0A8H4Q7R0"/>
<evidence type="ECO:0000313" key="2">
    <source>
        <dbReference type="EMBL" id="KAF4589089.1"/>
    </source>
</evidence>
<organism evidence="2 3">
    <name type="scientific">Ophiocordyceps camponoti-floridani</name>
    <dbReference type="NCBI Taxonomy" id="2030778"/>
    <lineage>
        <taxon>Eukaryota</taxon>
        <taxon>Fungi</taxon>
        <taxon>Dikarya</taxon>
        <taxon>Ascomycota</taxon>
        <taxon>Pezizomycotina</taxon>
        <taxon>Sordariomycetes</taxon>
        <taxon>Hypocreomycetidae</taxon>
        <taxon>Hypocreales</taxon>
        <taxon>Ophiocordycipitaceae</taxon>
        <taxon>Ophiocordyceps</taxon>
    </lineage>
</organism>
<keyword evidence="3" id="KW-1185">Reference proteome</keyword>
<comment type="caution">
    <text evidence="2">The sequence shown here is derived from an EMBL/GenBank/DDBJ whole genome shotgun (WGS) entry which is preliminary data.</text>
</comment>
<proteinExistence type="predicted"/>
<evidence type="ECO:0000256" key="1">
    <source>
        <dbReference type="SAM" id="MobiDB-lite"/>
    </source>
</evidence>
<evidence type="ECO:0000313" key="3">
    <source>
        <dbReference type="Proteomes" id="UP000562929"/>
    </source>
</evidence>
<feature type="region of interest" description="Disordered" evidence="1">
    <location>
        <begin position="160"/>
        <end position="180"/>
    </location>
</feature>